<gene>
    <name evidence="3" type="ORF">KDU71_22570</name>
</gene>
<dbReference type="InterPro" id="IPR003675">
    <property type="entry name" value="Rce1/LyrA-like_dom"/>
</dbReference>
<feature type="transmembrane region" description="Helical" evidence="1">
    <location>
        <begin position="232"/>
        <end position="251"/>
    </location>
</feature>
<dbReference type="EMBL" id="JAGTAR010000075">
    <property type="protein sequence ID" value="MBR8538373.1"/>
    <property type="molecule type" value="Genomic_DNA"/>
</dbReference>
<keyword evidence="3" id="KW-0482">Metalloprotease</keyword>
<organism evidence="3 4">
    <name type="scientific">Carboxylicivirga sediminis</name>
    <dbReference type="NCBI Taxonomy" id="2006564"/>
    <lineage>
        <taxon>Bacteria</taxon>
        <taxon>Pseudomonadati</taxon>
        <taxon>Bacteroidota</taxon>
        <taxon>Bacteroidia</taxon>
        <taxon>Marinilabiliales</taxon>
        <taxon>Marinilabiliaceae</taxon>
        <taxon>Carboxylicivirga</taxon>
    </lineage>
</organism>
<feature type="transmembrane region" description="Helical" evidence="1">
    <location>
        <begin position="210"/>
        <end position="226"/>
    </location>
</feature>
<proteinExistence type="predicted"/>
<dbReference type="Proteomes" id="UP000679220">
    <property type="component" value="Unassembled WGS sequence"/>
</dbReference>
<feature type="domain" description="CAAX prenyl protease 2/Lysostaphin resistance protein A-like" evidence="2">
    <location>
        <begin position="181"/>
        <end position="268"/>
    </location>
</feature>
<dbReference type="GO" id="GO:0080120">
    <property type="term" value="P:CAAX-box protein maturation"/>
    <property type="evidence" value="ECO:0007669"/>
    <property type="project" value="UniProtKB-ARBA"/>
</dbReference>
<evidence type="ECO:0000256" key="1">
    <source>
        <dbReference type="SAM" id="Phobius"/>
    </source>
</evidence>
<dbReference type="Pfam" id="PF02517">
    <property type="entry name" value="Rce1-like"/>
    <property type="match status" value="1"/>
</dbReference>
<keyword evidence="4" id="KW-1185">Reference proteome</keyword>
<name>A0A941FB79_9BACT</name>
<feature type="transmembrane region" description="Helical" evidence="1">
    <location>
        <begin position="64"/>
        <end position="89"/>
    </location>
</feature>
<reference evidence="3" key="1">
    <citation type="journal article" date="2018" name="Int. J. Syst. Evol. Microbiol.">
        <title>Carboxylicivirga sediminis sp. nov., isolated from coastal sediment.</title>
        <authorList>
            <person name="Wang F.Q."/>
            <person name="Ren L.H."/>
            <person name="Zou R.J."/>
            <person name="Sun Y.Z."/>
            <person name="Liu X.J."/>
            <person name="Jiang F."/>
            <person name="Liu L.J."/>
        </authorList>
    </citation>
    <scope>NUCLEOTIDE SEQUENCE</scope>
    <source>
        <strain evidence="3">JR1</strain>
    </source>
</reference>
<feature type="transmembrane region" description="Helical" evidence="1">
    <location>
        <begin position="101"/>
        <end position="119"/>
    </location>
</feature>
<evidence type="ECO:0000313" key="3">
    <source>
        <dbReference type="EMBL" id="MBR8538373.1"/>
    </source>
</evidence>
<dbReference type="GO" id="GO:0008237">
    <property type="term" value="F:metallopeptidase activity"/>
    <property type="evidence" value="ECO:0007669"/>
    <property type="project" value="UniProtKB-KW"/>
</dbReference>
<evidence type="ECO:0000259" key="2">
    <source>
        <dbReference type="Pfam" id="PF02517"/>
    </source>
</evidence>
<keyword evidence="1" id="KW-1133">Transmembrane helix</keyword>
<keyword evidence="1" id="KW-0812">Transmembrane</keyword>
<dbReference type="AlphaFoldDB" id="A0A941FB79"/>
<accession>A0A941FB79</accession>
<keyword evidence="1" id="KW-0472">Membrane</keyword>
<feature type="transmembrane region" description="Helical" evidence="1">
    <location>
        <begin position="258"/>
        <end position="277"/>
    </location>
</feature>
<keyword evidence="3" id="KW-0378">Hydrolase</keyword>
<feature type="transmembrane region" description="Helical" evidence="1">
    <location>
        <begin position="181"/>
        <end position="203"/>
    </location>
</feature>
<dbReference type="GO" id="GO:0004175">
    <property type="term" value="F:endopeptidase activity"/>
    <property type="evidence" value="ECO:0007669"/>
    <property type="project" value="UniProtKB-ARBA"/>
</dbReference>
<dbReference type="RefSeq" id="WP_212193396.1">
    <property type="nucleotide sequence ID" value="NZ_JAGTAR010000075.1"/>
</dbReference>
<keyword evidence="3" id="KW-0645">Protease</keyword>
<protein>
    <submittedName>
        <fullName evidence="3">CPBP family intramembrane metalloprotease</fullName>
    </submittedName>
</protein>
<evidence type="ECO:0000313" key="4">
    <source>
        <dbReference type="Proteomes" id="UP000679220"/>
    </source>
</evidence>
<reference evidence="3" key="2">
    <citation type="submission" date="2021-04" db="EMBL/GenBank/DDBJ databases">
        <authorList>
            <person name="Zhang T."/>
            <person name="Zhang Y."/>
            <person name="Lu D."/>
            <person name="Zuo D."/>
            <person name="Du Z."/>
        </authorList>
    </citation>
    <scope>NUCLEOTIDE SEQUENCE</scope>
    <source>
        <strain evidence="3">JR1</strain>
    </source>
</reference>
<sequence>MISELKIKLQSKSDKEIEQLSKELNYYFGEEKQLIIEEVNRRNSLKTSEIKKEKKEKSIYNSKLELIIVLMLGFGFLAYNSTLSFLYGYTSKEIQVTDYGTYYNTLYQIIILTIIGVFLKYRGWKLSDFNLNFKFRMIFIAVLLFYITNFLINITFGISTILGSDVINSGNKPNLTINADWLSLTMIIVINSIYEELLLIGYLFKRLERLNPVLVIIFSMLVRLSFHTYQGWYSLISIPAIALVFGIYYINFKKLWPLIIAHGINNLLAFLSIHYQWQEKLQNIKDAL</sequence>
<feature type="transmembrane region" description="Helical" evidence="1">
    <location>
        <begin position="139"/>
        <end position="161"/>
    </location>
</feature>
<comment type="caution">
    <text evidence="3">The sequence shown here is derived from an EMBL/GenBank/DDBJ whole genome shotgun (WGS) entry which is preliminary data.</text>
</comment>